<protein>
    <submittedName>
        <fullName evidence="3">Arylamine N-acetyltransferase 1</fullName>
    </submittedName>
</protein>
<gene>
    <name evidence="3" type="ORF">B3C1_08441</name>
</gene>
<keyword evidence="3" id="KW-0808">Transferase</keyword>
<evidence type="ECO:0000256" key="1">
    <source>
        <dbReference type="ARBA" id="ARBA00006547"/>
    </source>
</evidence>
<keyword evidence="4" id="KW-1185">Reference proteome</keyword>
<dbReference type="PANTHER" id="PTHR11786">
    <property type="entry name" value="N-HYDROXYARYLAMINE O-ACETYLTRANSFERASE"/>
    <property type="match status" value="1"/>
</dbReference>
<dbReference type="InterPro" id="IPR001447">
    <property type="entry name" value="Arylamine_N-AcTrfase"/>
</dbReference>
<dbReference type="STRING" id="745411.B3C1_08441"/>
<dbReference type="GO" id="GO:0016407">
    <property type="term" value="F:acetyltransferase activity"/>
    <property type="evidence" value="ECO:0007669"/>
    <property type="project" value="InterPro"/>
</dbReference>
<reference evidence="3 4" key="1">
    <citation type="journal article" date="2012" name="J. Bacteriol.">
        <title>Genome Sequence of Gallaecimonas xiamenensis Type Strain 3-C-1.</title>
        <authorList>
            <person name="Lai Q."/>
            <person name="Wang L."/>
            <person name="Wang W."/>
            <person name="Shao Z."/>
        </authorList>
    </citation>
    <scope>NUCLEOTIDE SEQUENCE [LARGE SCALE GENOMIC DNA]</scope>
    <source>
        <strain evidence="3 4">3-C-1</strain>
    </source>
</reference>
<comment type="similarity">
    <text evidence="1 2">Belongs to the arylamine N-acetyltransferase family.</text>
</comment>
<accession>K2JKC3</accession>
<dbReference type="RefSeq" id="WP_008484198.1">
    <property type="nucleotide sequence ID" value="NZ_AMRI01000010.1"/>
</dbReference>
<evidence type="ECO:0000313" key="4">
    <source>
        <dbReference type="Proteomes" id="UP000006755"/>
    </source>
</evidence>
<dbReference type="InterPro" id="IPR053710">
    <property type="entry name" value="Arylamine_NAT_domain_sf"/>
</dbReference>
<dbReference type="SUPFAM" id="SSF54001">
    <property type="entry name" value="Cysteine proteinases"/>
    <property type="match status" value="1"/>
</dbReference>
<name>K2JKC3_9GAMM</name>
<evidence type="ECO:0000313" key="3">
    <source>
        <dbReference type="EMBL" id="EKE74902.1"/>
    </source>
</evidence>
<dbReference type="Pfam" id="PF00797">
    <property type="entry name" value="Acetyltransf_2"/>
    <property type="match status" value="1"/>
</dbReference>
<evidence type="ECO:0000256" key="2">
    <source>
        <dbReference type="RuleBase" id="RU003452"/>
    </source>
</evidence>
<comment type="caution">
    <text evidence="3">The sequence shown here is derived from an EMBL/GenBank/DDBJ whole genome shotgun (WGS) entry which is preliminary data.</text>
</comment>
<dbReference type="PRINTS" id="PR01543">
    <property type="entry name" value="ANATRNSFRASE"/>
</dbReference>
<dbReference type="OrthoDB" id="7181050at2"/>
<organism evidence="3 4">
    <name type="scientific">Gallaecimonas xiamenensis 3-C-1</name>
    <dbReference type="NCBI Taxonomy" id="745411"/>
    <lineage>
        <taxon>Bacteria</taxon>
        <taxon>Pseudomonadati</taxon>
        <taxon>Pseudomonadota</taxon>
        <taxon>Gammaproteobacteria</taxon>
        <taxon>Enterobacterales</taxon>
        <taxon>Gallaecimonadaceae</taxon>
        <taxon>Gallaecimonas</taxon>
    </lineage>
</organism>
<proteinExistence type="inferred from homology"/>
<dbReference type="Gene3D" id="3.30.2140.20">
    <property type="match status" value="1"/>
</dbReference>
<sequence>MLTKTQLQQYLDRLELDRPASLPQLHLAHLRHLPFENLDITFKRPIVLGHDPILGKLLNEQRGGFCYELNYGFYCLLRTLGFEVALIQARVFDGEGKPGPDFDHMLLKVEHAGQRWLADVGFGDSFQEPLALIEGEQREMGGRFLLSRQQEHWLMQRDDKAALLIDPRPRDLAEFTQMAAWHQGPSSHFTRKAICSMATASGRISLSDNQLLVTHQGERSTLAVRDEGHYRQLLAKHFQVQLPFADVAGWLAKWQ</sequence>
<dbReference type="InterPro" id="IPR038765">
    <property type="entry name" value="Papain-like_cys_pep_sf"/>
</dbReference>
<dbReference type="EMBL" id="AMRI01000010">
    <property type="protein sequence ID" value="EKE74902.1"/>
    <property type="molecule type" value="Genomic_DNA"/>
</dbReference>
<dbReference type="PANTHER" id="PTHR11786:SF0">
    <property type="entry name" value="ARYLAMINE N-ACETYLTRANSFERASE 4-RELATED"/>
    <property type="match status" value="1"/>
</dbReference>
<dbReference type="Proteomes" id="UP000006755">
    <property type="component" value="Unassembled WGS sequence"/>
</dbReference>
<dbReference type="AlphaFoldDB" id="K2JKC3"/>
<dbReference type="eggNOG" id="COG2162">
    <property type="taxonomic scope" value="Bacteria"/>
</dbReference>